<reference evidence="2" key="1">
    <citation type="submission" date="2023-07" db="EMBL/GenBank/DDBJ databases">
        <title>Substrates and metabolic shifts associated with increased methane emissions in unrestored hypersaline salterns.</title>
        <authorList>
            <person name="Bueno De Mesquita C.P."/>
            <person name="Tringe S.G."/>
        </authorList>
    </citation>
    <scope>NUCLEOTIDE SEQUENCE [LARGE SCALE GENOMIC DNA]</scope>
    <source>
        <strain evidence="2">I4</strain>
    </source>
</reference>
<comment type="caution">
    <text evidence="1">The sequence shown here is derived from an EMBL/GenBank/DDBJ whole genome shotgun (WGS) entry which is preliminary data.</text>
</comment>
<proteinExistence type="predicted"/>
<evidence type="ECO:0000313" key="2">
    <source>
        <dbReference type="Proteomes" id="UP001255917"/>
    </source>
</evidence>
<dbReference type="EMBL" id="JAVXUR010000004">
    <property type="protein sequence ID" value="MDT8880104.1"/>
    <property type="molecule type" value="Genomic_DNA"/>
</dbReference>
<dbReference type="RefSeq" id="WP_315586682.1">
    <property type="nucleotide sequence ID" value="NZ_JAVXUR010000004.1"/>
</dbReference>
<organism evidence="1 2">
    <name type="scientific">Halomonas saccharevitans</name>
    <dbReference type="NCBI Taxonomy" id="416872"/>
    <lineage>
        <taxon>Bacteria</taxon>
        <taxon>Pseudomonadati</taxon>
        <taxon>Pseudomonadota</taxon>
        <taxon>Gammaproteobacteria</taxon>
        <taxon>Oceanospirillales</taxon>
        <taxon>Halomonadaceae</taxon>
        <taxon>Halomonas</taxon>
    </lineage>
</organism>
<accession>A0ABU3NG09</accession>
<gene>
    <name evidence="1" type="ORF">RSO68_11510</name>
</gene>
<evidence type="ECO:0000313" key="1">
    <source>
        <dbReference type="EMBL" id="MDT8880104.1"/>
    </source>
</evidence>
<dbReference type="InterPro" id="IPR047729">
    <property type="entry name" value="Sce7726-like"/>
</dbReference>
<dbReference type="NCBIfam" id="NF033832">
    <property type="entry name" value="sce7726_fam"/>
    <property type="match status" value="1"/>
</dbReference>
<keyword evidence="2" id="KW-1185">Reference proteome</keyword>
<protein>
    <submittedName>
        <fullName evidence="1">Sce7726 family protein</fullName>
    </submittedName>
</protein>
<sequence>MTELEIKIILVKHIMEEHQEYTLGAEVPFQFGERRADIALLESGYLSAFEIKGSSDNVKRLGYQTESYKKFFDYCFIVCEKENLNEVRKSIPREFGIMLAENKKIIKVRKSKHFKMHDKLSLASTLSATKLRKLNSNNKSKSKSELCENLAKGKKVGEIRNISRMDFEEKYGVVSRILRQETTSTINADDIYTITKTPPSTLIKKTLTRS</sequence>
<name>A0ABU3NG09_9GAMM</name>
<dbReference type="Proteomes" id="UP001255917">
    <property type="component" value="Unassembled WGS sequence"/>
</dbReference>